<reference evidence="3 5" key="1">
    <citation type="submission" date="2016-06" db="EMBL/GenBank/DDBJ databases">
        <authorList>
            <person name="Kjaerup R.B."/>
            <person name="Dalgaard T.S."/>
            <person name="Juul-Madsen H.R."/>
        </authorList>
    </citation>
    <scope>NUCLEOTIDE SEQUENCE [LARGE SCALE GENOMIC DNA]</scope>
    <source>
        <strain evidence="3">Orrdi1</strain>
    </source>
</reference>
<evidence type="ECO:0000259" key="1">
    <source>
        <dbReference type="Pfam" id="PF12571"/>
    </source>
</evidence>
<dbReference type="Proteomes" id="UP000078558">
    <property type="component" value="Chromosome I"/>
</dbReference>
<feature type="domain" description="Phage tail fibre protein N-terminal" evidence="1">
    <location>
        <begin position="2"/>
        <end position="147"/>
    </location>
</feature>
<name>A0A1C3K388_9BURK</name>
<organism evidence="3 5">
    <name type="scientific">Orrella dioscoreae</name>
    <dbReference type="NCBI Taxonomy" id="1851544"/>
    <lineage>
        <taxon>Bacteria</taxon>
        <taxon>Pseudomonadati</taxon>
        <taxon>Pseudomonadota</taxon>
        <taxon>Betaproteobacteria</taxon>
        <taxon>Burkholderiales</taxon>
        <taxon>Alcaligenaceae</taxon>
        <taxon>Orrella</taxon>
    </lineage>
</organism>
<evidence type="ECO:0000259" key="2">
    <source>
        <dbReference type="Pfam" id="PF21882"/>
    </source>
</evidence>
<evidence type="ECO:0000313" key="4">
    <source>
        <dbReference type="EMBL" id="SOE50871.1"/>
    </source>
</evidence>
<dbReference type="InterPro" id="IPR051934">
    <property type="entry name" value="Phage_Tail_Fiber_Structural"/>
</dbReference>
<proteinExistence type="predicted"/>
<dbReference type="PANTHER" id="PTHR35191:SF1">
    <property type="entry name" value="PROPHAGE SIDE TAIL FIBER PROTEIN HOMOLOG STFQ-RELATED"/>
    <property type="match status" value="1"/>
</dbReference>
<dbReference type="PANTHER" id="PTHR35191">
    <property type="entry name" value="PROPHAGE SIDE TAIL FIBER PROTEIN HOMOLOG STFQ-RELATED"/>
    <property type="match status" value="1"/>
</dbReference>
<evidence type="ECO:0000313" key="5">
    <source>
        <dbReference type="Proteomes" id="UP000078558"/>
    </source>
</evidence>
<dbReference type="EMBL" id="LT907988">
    <property type="protein sequence ID" value="SOE50871.1"/>
    <property type="molecule type" value="Genomic_DNA"/>
</dbReference>
<dbReference type="EMBL" id="FLRC01000023">
    <property type="protein sequence ID" value="SBT25971.1"/>
    <property type="molecule type" value="Genomic_DNA"/>
</dbReference>
<dbReference type="Gene3D" id="2.60.40.3940">
    <property type="match status" value="1"/>
</dbReference>
<gene>
    <name evidence="3" type="ORF">ODI_01779</name>
    <name evidence="4" type="ORF">ODI_R3032</name>
</gene>
<dbReference type="Pfam" id="PF12571">
    <property type="entry name" value="Phage_tail_fib"/>
    <property type="match status" value="1"/>
</dbReference>
<keyword evidence="5" id="KW-1185">Reference proteome</keyword>
<dbReference type="STRING" id="1851544.ODI_01779"/>
<dbReference type="RefSeq" id="WP_067754899.1">
    <property type="nucleotide sequence ID" value="NZ_LT907988.1"/>
</dbReference>
<feature type="domain" description="Putative tail fiber protein gp53-like C-terminal" evidence="2">
    <location>
        <begin position="292"/>
        <end position="373"/>
    </location>
</feature>
<accession>A0A1C3K388</accession>
<sequence length="374" mass="39629">MSYYGLLTPIGAAKEANAKALGIPILLTHMAVCHGNGADLTPPQLVNGLIGEWRRAPLNQLSIDPQNPAYLVAEQIIPESVGGQYIRGLGLYDSDGDLFYVANCPPTYKPQLSEGSARTQVIRMVMAVGSPANFELRIDPSVVLAPRSYVDAGLARKLDKDGTAVAAVKLETARRIGISGGVTASAKMFDGRADLDLEVSAIDVSKATTGVLTVPRGGTGVAEIAAGEVLMGGAGNTLVRRTMAQLLNELGGIATEAEAQAMTRNDRFLTPAMLKAAFMGPNLNAGPQGFFRYPSGLIEQWGRIDVVPGTRSRVTFPITHPNALLNFQLVNPAGTTSGYADRFAGWPEFSLAWADVVLSNQAGHATVWWRSLGV</sequence>
<protein>
    <submittedName>
        <fullName evidence="3">Phage tail fiber protein</fullName>
    </submittedName>
</protein>
<dbReference type="InterPro" id="IPR022225">
    <property type="entry name" value="Phage_tail_fibre_N"/>
</dbReference>
<evidence type="ECO:0000313" key="3">
    <source>
        <dbReference type="EMBL" id="SBT25971.1"/>
    </source>
</evidence>
<dbReference type="Pfam" id="PF21882">
    <property type="entry name" value="Gp53-like_C"/>
    <property type="match status" value="1"/>
</dbReference>
<dbReference type="OrthoDB" id="9810174at2"/>
<dbReference type="KEGG" id="odi:ODI_R3032"/>
<dbReference type="InterPro" id="IPR054075">
    <property type="entry name" value="Gp53-like_C"/>
</dbReference>
<reference evidence="4 5" key="2">
    <citation type="submission" date="2017-08" db="EMBL/GenBank/DDBJ databases">
        <authorList>
            <person name="de Groot N.N."/>
        </authorList>
    </citation>
    <scope>NUCLEOTIDE SEQUENCE [LARGE SCALE GENOMIC DNA]</scope>
    <source>
        <strain evidence="4">Orrdi1</strain>
    </source>
</reference>
<dbReference type="AlphaFoldDB" id="A0A1C3K388"/>